<dbReference type="OrthoDB" id="7808807at2"/>
<dbReference type="PANTHER" id="PTHR31528">
    <property type="entry name" value="4-AMINO-5-HYDROXYMETHYL-2-METHYLPYRIMIDINE PHOSPHATE SYNTHASE THI11-RELATED"/>
    <property type="match status" value="1"/>
</dbReference>
<dbReference type="InterPro" id="IPR027939">
    <property type="entry name" value="NMT1/THI5"/>
</dbReference>
<sequence>MVRSHPRRRALLAVASVTVAAALSACTSSTSDPTDGGTSAAESSSLTIGLTYVPNVQFAPFYRAEQQGYFDEAGVDVTLRHHGEAEDLFGALTDGTEHVVVAGGDEMMQARDQGVPVVSIATLYTSYPVALIVPSDSEIQSPDDLAGHTVGVPGPFGETYFGLLAMLQEAGLTEDDVSIEHIGFTQQSALSEGHVDAVMGYQNNDVPQFAATGLEVRAVPIGDVPLVGIGLGTTDELTTTETEALRGVVAAVERAVADLVADPQLGVDAAVEEIPGTVDAEQEAIMHATMEATVPLYGEPGPGWGAHTGPWQEMSAFLAEAGLTSAIVPADEAYNNAFTDDE</sequence>
<dbReference type="Proteomes" id="UP000199220">
    <property type="component" value="Unassembled WGS sequence"/>
</dbReference>
<feature type="signal peptide" evidence="1">
    <location>
        <begin position="1"/>
        <end position="25"/>
    </location>
</feature>
<dbReference type="STRING" id="648782.SAMN04488554_1464"/>
<keyword evidence="4" id="KW-1185">Reference proteome</keyword>
<evidence type="ECO:0000313" key="4">
    <source>
        <dbReference type="Proteomes" id="UP000199220"/>
    </source>
</evidence>
<evidence type="ECO:0000313" key="3">
    <source>
        <dbReference type="EMBL" id="SEE07603.1"/>
    </source>
</evidence>
<proteinExistence type="predicted"/>
<dbReference type="PROSITE" id="PS51257">
    <property type="entry name" value="PROKAR_LIPOPROTEIN"/>
    <property type="match status" value="1"/>
</dbReference>
<evidence type="ECO:0000256" key="1">
    <source>
        <dbReference type="SAM" id="SignalP"/>
    </source>
</evidence>
<dbReference type="InterPro" id="IPR015168">
    <property type="entry name" value="SsuA/THI5"/>
</dbReference>
<feature type="chain" id="PRO_5039366773" evidence="1">
    <location>
        <begin position="26"/>
        <end position="342"/>
    </location>
</feature>
<dbReference type="SUPFAM" id="SSF53850">
    <property type="entry name" value="Periplasmic binding protein-like II"/>
    <property type="match status" value="1"/>
</dbReference>
<dbReference type="EMBL" id="FNTX01000001">
    <property type="protein sequence ID" value="SEE07603.1"/>
    <property type="molecule type" value="Genomic_DNA"/>
</dbReference>
<reference evidence="4" key="1">
    <citation type="submission" date="2016-10" db="EMBL/GenBank/DDBJ databases">
        <authorList>
            <person name="Varghese N."/>
            <person name="Submissions S."/>
        </authorList>
    </citation>
    <scope>NUCLEOTIDE SEQUENCE [LARGE SCALE GENOMIC DNA]</scope>
    <source>
        <strain evidence="4">DSM 21368</strain>
    </source>
</reference>
<dbReference type="AlphaFoldDB" id="A0A1H5FW10"/>
<keyword evidence="1" id="KW-0732">Signal</keyword>
<dbReference type="Gene3D" id="3.40.190.10">
    <property type="entry name" value="Periplasmic binding protein-like II"/>
    <property type="match status" value="2"/>
</dbReference>
<name>A0A1H5FW10_9MICO</name>
<accession>A0A1H5FW10</accession>
<feature type="domain" description="SsuA/THI5-like" evidence="2">
    <location>
        <begin position="55"/>
        <end position="264"/>
    </location>
</feature>
<evidence type="ECO:0000259" key="2">
    <source>
        <dbReference type="Pfam" id="PF09084"/>
    </source>
</evidence>
<dbReference type="GO" id="GO:0009228">
    <property type="term" value="P:thiamine biosynthetic process"/>
    <property type="evidence" value="ECO:0007669"/>
    <property type="project" value="InterPro"/>
</dbReference>
<gene>
    <name evidence="3" type="ORF">SAMN04488554_1464</name>
</gene>
<dbReference type="Pfam" id="PF09084">
    <property type="entry name" value="NMT1"/>
    <property type="match status" value="1"/>
</dbReference>
<dbReference type="PANTHER" id="PTHR31528:SF15">
    <property type="entry name" value="RIBOFLAVIN-BINDING PROTEIN RIBY"/>
    <property type="match status" value="1"/>
</dbReference>
<protein>
    <submittedName>
        <fullName evidence="3">NitT/TauT family transport system substrate-binding protein</fullName>
    </submittedName>
</protein>
<organism evidence="3 4">
    <name type="scientific">Ruania alba</name>
    <dbReference type="NCBI Taxonomy" id="648782"/>
    <lineage>
        <taxon>Bacteria</taxon>
        <taxon>Bacillati</taxon>
        <taxon>Actinomycetota</taxon>
        <taxon>Actinomycetes</taxon>
        <taxon>Micrococcales</taxon>
        <taxon>Ruaniaceae</taxon>
        <taxon>Ruania</taxon>
    </lineage>
</organism>